<reference evidence="1" key="1">
    <citation type="submission" date="2023-07" db="EMBL/GenBank/DDBJ databases">
        <authorList>
            <person name="Aktuganov G."/>
            <person name="Boyko T."/>
            <person name="Delegan Y."/>
            <person name="Galimzianova N."/>
            <person name="Gilvanova E."/>
            <person name="Korobov V."/>
            <person name="Kuzmina L."/>
            <person name="Melentiev A."/>
            <person name="Milman P."/>
            <person name="Ryabova A."/>
            <person name="Stupak E."/>
            <person name="Yasakov T."/>
            <person name="Zharikova N."/>
            <person name="Zhurenko E."/>
        </authorList>
    </citation>
    <scope>NUCLEOTIDE SEQUENCE</scope>
    <source>
        <strain evidence="1">IB-739</strain>
    </source>
</reference>
<dbReference type="Proteomes" id="UP001168883">
    <property type="component" value="Unassembled WGS sequence"/>
</dbReference>
<accession>A0ABT8V3Y6</accession>
<name>A0ABT8V3Y6_9BACL</name>
<evidence type="ECO:0000313" key="1">
    <source>
        <dbReference type="EMBL" id="MDO3676139.1"/>
    </source>
</evidence>
<gene>
    <name evidence="1" type="ORF">Q3C12_03920</name>
</gene>
<organism evidence="1 2">
    <name type="scientific">Paenibacillus ehimensis</name>
    <dbReference type="NCBI Taxonomy" id="79264"/>
    <lineage>
        <taxon>Bacteria</taxon>
        <taxon>Bacillati</taxon>
        <taxon>Bacillota</taxon>
        <taxon>Bacilli</taxon>
        <taxon>Bacillales</taxon>
        <taxon>Paenibacillaceae</taxon>
        <taxon>Paenibacillus</taxon>
    </lineage>
</organism>
<sequence length="39" mass="4509">MEEAVQQGESLTCEHIVSLSQELDKYILIAQTRKMRCIN</sequence>
<dbReference type="EMBL" id="JAUMKJ010000003">
    <property type="protein sequence ID" value="MDO3676139.1"/>
    <property type="molecule type" value="Genomic_DNA"/>
</dbReference>
<protein>
    <submittedName>
        <fullName evidence="1">Spo0E family sporulation regulatory protein-aspartic acid phosphatase</fullName>
    </submittedName>
</protein>
<keyword evidence="2" id="KW-1185">Reference proteome</keyword>
<proteinExistence type="predicted"/>
<evidence type="ECO:0000313" key="2">
    <source>
        <dbReference type="Proteomes" id="UP001168883"/>
    </source>
</evidence>
<comment type="caution">
    <text evidence="1">The sequence shown here is derived from an EMBL/GenBank/DDBJ whole genome shotgun (WGS) entry which is preliminary data.</text>
</comment>